<protein>
    <submittedName>
        <fullName evidence="6">Transcriptional regulator LeuO</fullName>
    </submittedName>
</protein>
<dbReference type="Gene3D" id="3.40.190.10">
    <property type="entry name" value="Periplasmic binding protein-like II"/>
    <property type="match status" value="2"/>
</dbReference>
<evidence type="ECO:0000313" key="6">
    <source>
        <dbReference type="EMBL" id="TLV20569.1"/>
    </source>
</evidence>
<dbReference type="InterPro" id="IPR000847">
    <property type="entry name" value="LysR_HTH_N"/>
</dbReference>
<dbReference type="AlphaFoldDB" id="A0A5R9LKE1"/>
<comment type="caution">
    <text evidence="6">The sequence shown here is derived from an EMBL/GenBank/DDBJ whole genome shotgun (WGS) entry which is preliminary data.</text>
</comment>
<dbReference type="InterPro" id="IPR050389">
    <property type="entry name" value="LysR-type_TF"/>
</dbReference>
<sequence length="327" mass="37547">MNDNIIFKPTAEPKDLQPVLRKVDLNLLTIFDIVMREQSLTKAAHVLGMSQPAVSSAVSRLKKLFKDELFVRNGRGIKPTDRAFQLCSSVRRALQLVQNELPDTLFDPQDYEHIYNLCVCSPLDNALTPLIFNKISQTAPRVKLTFKSSLSQQVINQLRYQEVEFVIDYNKFNHPEFTSVPLFNDEMVLVARRKHPRIAAPLTEQGIYQEQHAAVALDRYASFSYPWYSSAEQQACIAFHGNAMVSVLNIVSRTDMVAIAPEWLAKEFAGQFALELLPLPLDMNNRTCYLSWHETAGQEKCHRWMAEQLIEICQRQDRPKADDAYWQ</sequence>
<dbReference type="PANTHER" id="PTHR30118">
    <property type="entry name" value="HTH-TYPE TRANSCRIPTIONAL REGULATOR LEUO-RELATED"/>
    <property type="match status" value="1"/>
</dbReference>
<dbReference type="PROSITE" id="PS50931">
    <property type="entry name" value="HTH_LYSR"/>
    <property type="match status" value="1"/>
</dbReference>
<name>A0A5R9LKE1_9ENTR</name>
<comment type="similarity">
    <text evidence="1">Belongs to the LysR transcriptional regulatory family.</text>
</comment>
<dbReference type="CDD" id="cd08466">
    <property type="entry name" value="PBP2_LeuO"/>
    <property type="match status" value="1"/>
</dbReference>
<dbReference type="SUPFAM" id="SSF46785">
    <property type="entry name" value="Winged helix' DNA-binding domain"/>
    <property type="match status" value="1"/>
</dbReference>
<dbReference type="EMBL" id="VCHQ01000009">
    <property type="protein sequence ID" value="TLV20569.1"/>
    <property type="molecule type" value="Genomic_DNA"/>
</dbReference>
<evidence type="ECO:0000256" key="4">
    <source>
        <dbReference type="ARBA" id="ARBA00023163"/>
    </source>
</evidence>
<evidence type="ECO:0000256" key="3">
    <source>
        <dbReference type="ARBA" id="ARBA00023125"/>
    </source>
</evidence>
<dbReference type="Pfam" id="PF03466">
    <property type="entry name" value="LysR_substrate"/>
    <property type="match status" value="1"/>
</dbReference>
<gene>
    <name evidence="6" type="primary">leuO</name>
    <name evidence="6" type="ORF">FE839_07860</name>
</gene>
<keyword evidence="4" id="KW-0804">Transcription</keyword>
<dbReference type="Pfam" id="PF00126">
    <property type="entry name" value="HTH_1"/>
    <property type="match status" value="1"/>
</dbReference>
<accession>A0A5R9LKE1</accession>
<keyword evidence="2" id="KW-0805">Transcription regulation</keyword>
<evidence type="ECO:0000256" key="1">
    <source>
        <dbReference type="ARBA" id="ARBA00009437"/>
    </source>
</evidence>
<dbReference type="RefSeq" id="WP_138360280.1">
    <property type="nucleotide sequence ID" value="NZ_VCHQ01000009.1"/>
</dbReference>
<dbReference type="InterPro" id="IPR005119">
    <property type="entry name" value="LysR_subst-bd"/>
</dbReference>
<organism evidence="6 7">
    <name type="scientific">Klebsiella indica</name>
    <dbReference type="NCBI Taxonomy" id="2582917"/>
    <lineage>
        <taxon>Bacteria</taxon>
        <taxon>Pseudomonadati</taxon>
        <taxon>Pseudomonadota</taxon>
        <taxon>Gammaproteobacteria</taxon>
        <taxon>Enterobacterales</taxon>
        <taxon>Enterobacteriaceae</taxon>
        <taxon>Klebsiella/Raoultella group</taxon>
        <taxon>Klebsiella</taxon>
    </lineage>
</organism>
<keyword evidence="3" id="KW-0238">DNA-binding</keyword>
<reference evidence="6 7" key="1">
    <citation type="submission" date="2019-05" db="EMBL/GenBank/DDBJ databases">
        <title>Genome sequence of Klebsiella sp strain TOUT106.</title>
        <authorList>
            <person name="Rahi P."/>
            <person name="Chaudhari D."/>
        </authorList>
    </citation>
    <scope>NUCLEOTIDE SEQUENCE [LARGE SCALE GENOMIC DNA]</scope>
    <source>
        <strain evidence="6 7">TOUT106</strain>
    </source>
</reference>
<evidence type="ECO:0000256" key="2">
    <source>
        <dbReference type="ARBA" id="ARBA00023015"/>
    </source>
</evidence>
<dbReference type="PRINTS" id="PR00039">
    <property type="entry name" value="HTHLYSR"/>
</dbReference>
<dbReference type="SUPFAM" id="SSF53850">
    <property type="entry name" value="Periplasmic binding protein-like II"/>
    <property type="match status" value="1"/>
</dbReference>
<proteinExistence type="inferred from homology"/>
<dbReference type="InterPro" id="IPR036390">
    <property type="entry name" value="WH_DNA-bd_sf"/>
</dbReference>
<dbReference type="PANTHER" id="PTHR30118:SF6">
    <property type="entry name" value="HTH-TYPE TRANSCRIPTIONAL REGULATOR LEUO"/>
    <property type="match status" value="1"/>
</dbReference>
<keyword evidence="7" id="KW-1185">Reference proteome</keyword>
<dbReference type="InterPro" id="IPR036388">
    <property type="entry name" value="WH-like_DNA-bd_sf"/>
</dbReference>
<dbReference type="Gene3D" id="1.10.10.10">
    <property type="entry name" value="Winged helix-like DNA-binding domain superfamily/Winged helix DNA-binding domain"/>
    <property type="match status" value="1"/>
</dbReference>
<evidence type="ECO:0000313" key="7">
    <source>
        <dbReference type="Proteomes" id="UP000307430"/>
    </source>
</evidence>
<dbReference type="NCBIfam" id="NF007063">
    <property type="entry name" value="PRK09508.1"/>
    <property type="match status" value="1"/>
</dbReference>
<dbReference type="Proteomes" id="UP000307430">
    <property type="component" value="Unassembled WGS sequence"/>
</dbReference>
<dbReference type="GO" id="GO:0003700">
    <property type="term" value="F:DNA-binding transcription factor activity"/>
    <property type="evidence" value="ECO:0007669"/>
    <property type="project" value="InterPro"/>
</dbReference>
<evidence type="ECO:0000259" key="5">
    <source>
        <dbReference type="PROSITE" id="PS50931"/>
    </source>
</evidence>
<feature type="domain" description="HTH lysR-type" evidence="5">
    <location>
        <begin position="23"/>
        <end position="80"/>
    </location>
</feature>
<dbReference type="GO" id="GO:0003677">
    <property type="term" value="F:DNA binding"/>
    <property type="evidence" value="ECO:0007669"/>
    <property type="project" value="UniProtKB-KW"/>
</dbReference>